<evidence type="ECO:0000313" key="3">
    <source>
        <dbReference type="Proteomes" id="UP001218218"/>
    </source>
</evidence>
<reference evidence="2" key="1">
    <citation type="submission" date="2023-03" db="EMBL/GenBank/DDBJ databases">
        <title>Massive genome expansion in bonnet fungi (Mycena s.s.) driven by repeated elements and novel gene families across ecological guilds.</title>
        <authorList>
            <consortium name="Lawrence Berkeley National Laboratory"/>
            <person name="Harder C.B."/>
            <person name="Miyauchi S."/>
            <person name="Viragh M."/>
            <person name="Kuo A."/>
            <person name="Thoen E."/>
            <person name="Andreopoulos B."/>
            <person name="Lu D."/>
            <person name="Skrede I."/>
            <person name="Drula E."/>
            <person name="Henrissat B."/>
            <person name="Morin E."/>
            <person name="Kohler A."/>
            <person name="Barry K."/>
            <person name="LaButti K."/>
            <person name="Morin E."/>
            <person name="Salamov A."/>
            <person name="Lipzen A."/>
            <person name="Mereny Z."/>
            <person name="Hegedus B."/>
            <person name="Baldrian P."/>
            <person name="Stursova M."/>
            <person name="Weitz H."/>
            <person name="Taylor A."/>
            <person name="Grigoriev I.V."/>
            <person name="Nagy L.G."/>
            <person name="Martin F."/>
            <person name="Kauserud H."/>
        </authorList>
    </citation>
    <scope>NUCLEOTIDE SEQUENCE</scope>
    <source>
        <strain evidence="2">CBHHK002</strain>
    </source>
</reference>
<keyword evidence="3" id="KW-1185">Reference proteome</keyword>
<evidence type="ECO:0000313" key="2">
    <source>
        <dbReference type="EMBL" id="KAJ7358149.1"/>
    </source>
</evidence>
<feature type="region of interest" description="Disordered" evidence="1">
    <location>
        <begin position="239"/>
        <end position="273"/>
    </location>
</feature>
<sequence>MPTDEDLPSFDNPSSSSATPLFMRSAVDGLASTSAAFLTSTSPLKSTSAPPVFALCSISPIKQQSQYSDLFKEAPRTAREAQLMLALQESDGRDSGRKEVMIQMQASTVRAGMYSERAQSQLQGAEERKCCKTGKRKMGDGKAKYFSGDDFYRLCEEDDEKRLGETQEKERRGVERQAFAQKIATWQDANEAIRARNVEKRDKFAVDVVAWEAEKAAAKAEKRRTGWPRPKLMDYEVEKLLPRPKKVAETEPEDDEDEDEEMVSGRGSEDGED</sequence>
<dbReference type="AlphaFoldDB" id="A0AAD7EZA1"/>
<name>A0AAD7EZA1_9AGAR</name>
<protein>
    <submittedName>
        <fullName evidence="2">Uncharacterized protein</fullName>
    </submittedName>
</protein>
<accession>A0AAD7EZA1</accession>
<feature type="compositionally biased region" description="Basic and acidic residues" evidence="1">
    <location>
        <begin position="239"/>
        <end position="249"/>
    </location>
</feature>
<dbReference type="Proteomes" id="UP001218218">
    <property type="component" value="Unassembled WGS sequence"/>
</dbReference>
<proteinExistence type="predicted"/>
<evidence type="ECO:0000256" key="1">
    <source>
        <dbReference type="SAM" id="MobiDB-lite"/>
    </source>
</evidence>
<organism evidence="2 3">
    <name type="scientific">Mycena albidolilacea</name>
    <dbReference type="NCBI Taxonomy" id="1033008"/>
    <lineage>
        <taxon>Eukaryota</taxon>
        <taxon>Fungi</taxon>
        <taxon>Dikarya</taxon>
        <taxon>Basidiomycota</taxon>
        <taxon>Agaricomycotina</taxon>
        <taxon>Agaricomycetes</taxon>
        <taxon>Agaricomycetidae</taxon>
        <taxon>Agaricales</taxon>
        <taxon>Marasmiineae</taxon>
        <taxon>Mycenaceae</taxon>
        <taxon>Mycena</taxon>
    </lineage>
</organism>
<dbReference type="EMBL" id="JARIHO010000007">
    <property type="protein sequence ID" value="KAJ7358149.1"/>
    <property type="molecule type" value="Genomic_DNA"/>
</dbReference>
<comment type="caution">
    <text evidence="2">The sequence shown here is derived from an EMBL/GenBank/DDBJ whole genome shotgun (WGS) entry which is preliminary data.</text>
</comment>
<feature type="compositionally biased region" description="Acidic residues" evidence="1">
    <location>
        <begin position="250"/>
        <end position="262"/>
    </location>
</feature>
<gene>
    <name evidence="2" type="ORF">DFH08DRAFT_801994</name>
</gene>